<sequence length="78" mass="9167">MMELYFYEDCEYCQIVLNTITNSKIKDKFTYKDIRVNPDYAKELAELTGNETVPCLVTDDGPMKEANDIRKYLVSHFM</sequence>
<accession>A0A381NSN6</accession>
<dbReference type="InterPro" id="IPR004045">
    <property type="entry name" value="Glutathione_S-Trfase_N"/>
</dbReference>
<feature type="domain" description="GST N-terminal" evidence="1">
    <location>
        <begin position="4"/>
        <end position="76"/>
    </location>
</feature>
<evidence type="ECO:0000313" key="2">
    <source>
        <dbReference type="EMBL" id="SUZ56483.1"/>
    </source>
</evidence>
<name>A0A381NSN6_9ZZZZ</name>
<dbReference type="SUPFAM" id="SSF52833">
    <property type="entry name" value="Thioredoxin-like"/>
    <property type="match status" value="1"/>
</dbReference>
<dbReference type="EMBL" id="UINC01000504">
    <property type="protein sequence ID" value="SUZ56483.1"/>
    <property type="molecule type" value="Genomic_DNA"/>
</dbReference>
<organism evidence="2">
    <name type="scientific">marine metagenome</name>
    <dbReference type="NCBI Taxonomy" id="408172"/>
    <lineage>
        <taxon>unclassified sequences</taxon>
        <taxon>metagenomes</taxon>
        <taxon>ecological metagenomes</taxon>
    </lineage>
</organism>
<dbReference type="Gene3D" id="3.40.30.10">
    <property type="entry name" value="Glutaredoxin"/>
    <property type="match status" value="1"/>
</dbReference>
<evidence type="ECO:0000259" key="1">
    <source>
        <dbReference type="Pfam" id="PF13417"/>
    </source>
</evidence>
<dbReference type="AlphaFoldDB" id="A0A381NSN6"/>
<gene>
    <name evidence="2" type="ORF">METZ01_LOCUS9337</name>
</gene>
<proteinExistence type="predicted"/>
<dbReference type="Pfam" id="PF13417">
    <property type="entry name" value="GST_N_3"/>
    <property type="match status" value="1"/>
</dbReference>
<protein>
    <recommendedName>
        <fullName evidence="1">GST N-terminal domain-containing protein</fullName>
    </recommendedName>
</protein>
<dbReference type="InterPro" id="IPR036249">
    <property type="entry name" value="Thioredoxin-like_sf"/>
</dbReference>
<dbReference type="PROSITE" id="PS51354">
    <property type="entry name" value="GLUTAREDOXIN_2"/>
    <property type="match status" value="1"/>
</dbReference>
<reference evidence="2" key="1">
    <citation type="submission" date="2018-05" db="EMBL/GenBank/DDBJ databases">
        <authorList>
            <person name="Lanie J.A."/>
            <person name="Ng W.-L."/>
            <person name="Kazmierczak K.M."/>
            <person name="Andrzejewski T.M."/>
            <person name="Davidsen T.M."/>
            <person name="Wayne K.J."/>
            <person name="Tettelin H."/>
            <person name="Glass J.I."/>
            <person name="Rusch D."/>
            <person name="Podicherti R."/>
            <person name="Tsui H.-C.T."/>
            <person name="Winkler M.E."/>
        </authorList>
    </citation>
    <scope>NUCLEOTIDE SEQUENCE</scope>
</reference>